<feature type="compositionally biased region" description="Polar residues" evidence="1">
    <location>
        <begin position="79"/>
        <end position="96"/>
    </location>
</feature>
<dbReference type="EMBL" id="CM029053">
    <property type="protein sequence ID" value="KAG2544351.1"/>
    <property type="molecule type" value="Genomic_DNA"/>
</dbReference>
<feature type="region of interest" description="Disordered" evidence="1">
    <location>
        <begin position="62"/>
        <end position="100"/>
    </location>
</feature>
<evidence type="ECO:0000256" key="1">
    <source>
        <dbReference type="SAM" id="MobiDB-lite"/>
    </source>
</evidence>
<comment type="caution">
    <text evidence="2">The sequence shown here is derived from an EMBL/GenBank/DDBJ whole genome shotgun (WGS) entry which is preliminary data.</text>
</comment>
<keyword evidence="3" id="KW-1185">Reference proteome</keyword>
<protein>
    <submittedName>
        <fullName evidence="2">Uncharacterized protein</fullName>
    </submittedName>
</protein>
<dbReference type="AlphaFoldDB" id="A0A8T0N3F5"/>
<dbReference type="Proteomes" id="UP000823388">
    <property type="component" value="Chromosome 9K"/>
</dbReference>
<accession>A0A8T0N3F5</accession>
<reference evidence="2" key="1">
    <citation type="submission" date="2020-05" db="EMBL/GenBank/DDBJ databases">
        <title>WGS assembly of Panicum virgatum.</title>
        <authorList>
            <person name="Lovell J.T."/>
            <person name="Jenkins J."/>
            <person name="Shu S."/>
            <person name="Juenger T.E."/>
            <person name="Schmutz J."/>
        </authorList>
    </citation>
    <scope>NUCLEOTIDE SEQUENCE</scope>
    <source>
        <strain evidence="2">AP13</strain>
    </source>
</reference>
<proteinExistence type="predicted"/>
<name>A0A8T0N3F5_PANVG</name>
<evidence type="ECO:0000313" key="3">
    <source>
        <dbReference type="Proteomes" id="UP000823388"/>
    </source>
</evidence>
<gene>
    <name evidence="2" type="ORF">PVAP13_9KG028720</name>
</gene>
<evidence type="ECO:0000313" key="2">
    <source>
        <dbReference type="EMBL" id="KAG2544351.1"/>
    </source>
</evidence>
<sequence>MHYINSWFLCANSGLGGEGELENGQLDITIGEWRCFRSLLWLVTAIARKNKSEAVETCTTKPETTKTVVESSPMPRSSPGVTTRRMSSLSPTSPGVTTRKMAAISPGGINRRLIIE</sequence>
<organism evidence="2 3">
    <name type="scientific">Panicum virgatum</name>
    <name type="common">Blackwell switchgrass</name>
    <dbReference type="NCBI Taxonomy" id="38727"/>
    <lineage>
        <taxon>Eukaryota</taxon>
        <taxon>Viridiplantae</taxon>
        <taxon>Streptophyta</taxon>
        <taxon>Embryophyta</taxon>
        <taxon>Tracheophyta</taxon>
        <taxon>Spermatophyta</taxon>
        <taxon>Magnoliopsida</taxon>
        <taxon>Liliopsida</taxon>
        <taxon>Poales</taxon>
        <taxon>Poaceae</taxon>
        <taxon>PACMAD clade</taxon>
        <taxon>Panicoideae</taxon>
        <taxon>Panicodae</taxon>
        <taxon>Paniceae</taxon>
        <taxon>Panicinae</taxon>
        <taxon>Panicum</taxon>
        <taxon>Panicum sect. Hiantes</taxon>
    </lineage>
</organism>